<dbReference type="NCBIfam" id="TIGR00693">
    <property type="entry name" value="thiE"/>
    <property type="match status" value="1"/>
</dbReference>
<dbReference type="InterPro" id="IPR034291">
    <property type="entry name" value="TMP_synthase"/>
</dbReference>
<feature type="binding site" evidence="9">
    <location>
        <position position="95"/>
    </location>
    <ligand>
        <name>Mg(2+)</name>
        <dbReference type="ChEBI" id="CHEBI:18420"/>
    </ligand>
</feature>
<dbReference type="InterPro" id="IPR013785">
    <property type="entry name" value="Aldolase_TIM"/>
</dbReference>
<feature type="binding site" evidence="9">
    <location>
        <position position="114"/>
    </location>
    <ligand>
        <name>4-amino-2-methyl-5-(diphosphooxymethyl)pyrimidine</name>
        <dbReference type="ChEBI" id="CHEBI:57841"/>
    </ligand>
</feature>
<organism evidence="13 14">
    <name type="scientific">Candidatus Nephthysia bennettiae</name>
    <dbReference type="NCBI Taxonomy" id="3127016"/>
    <lineage>
        <taxon>Bacteria</taxon>
        <taxon>Bacillati</taxon>
        <taxon>Candidatus Dormiibacterota</taxon>
        <taxon>Candidatus Dormibacteria</taxon>
        <taxon>Candidatus Dormibacterales</taxon>
        <taxon>Candidatus Dormibacteraceae</taxon>
        <taxon>Candidatus Nephthysia</taxon>
    </lineage>
</organism>
<feature type="binding site" evidence="9">
    <location>
        <position position="170"/>
    </location>
    <ligand>
        <name>2-[(2R,5Z)-2-carboxy-4-methylthiazol-5(2H)-ylidene]ethyl phosphate</name>
        <dbReference type="ChEBI" id="CHEBI:62899"/>
    </ligand>
</feature>
<dbReference type="AlphaFoldDB" id="A0A934K2R5"/>
<dbReference type="SUPFAM" id="SSF51391">
    <property type="entry name" value="Thiamin phosphate synthase"/>
    <property type="match status" value="1"/>
</dbReference>
<dbReference type="Gene3D" id="3.20.20.70">
    <property type="entry name" value="Aldolase class I"/>
    <property type="match status" value="1"/>
</dbReference>
<dbReference type="HAMAP" id="MF_00097">
    <property type="entry name" value="TMP_synthase"/>
    <property type="match status" value="1"/>
</dbReference>
<evidence type="ECO:0000313" key="13">
    <source>
        <dbReference type="EMBL" id="MBJ7598854.1"/>
    </source>
</evidence>
<comment type="catalytic activity">
    <reaction evidence="6 9 10">
        <text>4-methyl-5-(2-phosphooxyethyl)-thiazole + 4-amino-2-methyl-5-(diphosphooxymethyl)pyrimidine + H(+) = thiamine phosphate + diphosphate</text>
        <dbReference type="Rhea" id="RHEA:22328"/>
        <dbReference type="ChEBI" id="CHEBI:15378"/>
        <dbReference type="ChEBI" id="CHEBI:33019"/>
        <dbReference type="ChEBI" id="CHEBI:37575"/>
        <dbReference type="ChEBI" id="CHEBI:57841"/>
        <dbReference type="ChEBI" id="CHEBI:58296"/>
        <dbReference type="EC" id="2.5.1.3"/>
    </reaction>
</comment>
<feature type="binding site" evidence="9">
    <location>
        <position position="76"/>
    </location>
    <ligand>
        <name>Mg(2+)</name>
        <dbReference type="ChEBI" id="CHEBI:18420"/>
    </ligand>
</feature>
<proteinExistence type="inferred from homology"/>
<dbReference type="PANTHER" id="PTHR20857:SF15">
    <property type="entry name" value="THIAMINE-PHOSPHATE SYNTHASE"/>
    <property type="match status" value="1"/>
</dbReference>
<evidence type="ECO:0000256" key="8">
    <source>
        <dbReference type="ARBA" id="ARBA00047883"/>
    </source>
</evidence>
<evidence type="ECO:0000256" key="10">
    <source>
        <dbReference type="RuleBase" id="RU003826"/>
    </source>
</evidence>
<evidence type="ECO:0000256" key="2">
    <source>
        <dbReference type="ARBA" id="ARBA00022679"/>
    </source>
</evidence>
<sequence>MSDQKARVRLAAARLYAITPEAEPSAIVQIVRAWLRGGVDAVQLRHKSLPRGHLLELAAGLAPLCREAGALFIVNDHVDIALASGAEGVHLGPDDLSLSGARRAAGDRLLIGASAASPEAATAAEAAGADYLGSGPAYATPLKTEKRVIGPAGVAAVAGAVRVPVFAIGGIDLDRLPELRANGVTRVCAIRSLAAAADPEDQARRFREALAG</sequence>
<dbReference type="GO" id="GO:0000287">
    <property type="term" value="F:magnesium ion binding"/>
    <property type="evidence" value="ECO:0007669"/>
    <property type="project" value="UniProtKB-UniRule"/>
</dbReference>
<keyword evidence="3 9" id="KW-0479">Metal-binding</keyword>
<feature type="binding site" evidence="9">
    <location>
        <begin position="43"/>
        <end position="47"/>
    </location>
    <ligand>
        <name>4-amino-2-methyl-5-(diphosphooxymethyl)pyrimidine</name>
        <dbReference type="ChEBI" id="CHEBI:57841"/>
    </ligand>
</feature>
<comment type="pathway">
    <text evidence="1 9 11">Cofactor biosynthesis; thiamine diphosphate biosynthesis; thiamine phosphate from 4-amino-2-methyl-5-diphosphomethylpyrimidine and 4-methyl-5-(2-phosphoethyl)-thiazole: step 1/1.</text>
</comment>
<evidence type="ECO:0000256" key="11">
    <source>
        <dbReference type="RuleBase" id="RU004253"/>
    </source>
</evidence>
<keyword evidence="4 9" id="KW-0460">Magnesium</keyword>
<dbReference type="Proteomes" id="UP000612893">
    <property type="component" value="Unassembled WGS sequence"/>
</dbReference>
<reference evidence="13" key="1">
    <citation type="submission" date="2020-10" db="EMBL/GenBank/DDBJ databases">
        <title>Ca. Dormibacterota MAGs.</title>
        <authorList>
            <person name="Montgomery K."/>
        </authorList>
    </citation>
    <scope>NUCLEOTIDE SEQUENCE [LARGE SCALE GENOMIC DNA]</scope>
    <source>
        <strain evidence="13">SC8812_S17_10</strain>
    </source>
</reference>
<comment type="cofactor">
    <cofactor evidence="9">
        <name>Mg(2+)</name>
        <dbReference type="ChEBI" id="CHEBI:18420"/>
    </cofactor>
    <text evidence="9">Binds 1 Mg(2+) ion per subunit.</text>
</comment>
<evidence type="ECO:0000256" key="1">
    <source>
        <dbReference type="ARBA" id="ARBA00005165"/>
    </source>
</evidence>
<dbReference type="InterPro" id="IPR022998">
    <property type="entry name" value="ThiamineP_synth_TenI"/>
</dbReference>
<comment type="catalytic activity">
    <reaction evidence="7 9 10">
        <text>2-(2-carboxy-4-methylthiazol-5-yl)ethyl phosphate + 4-amino-2-methyl-5-(diphosphooxymethyl)pyrimidine + 2 H(+) = thiamine phosphate + CO2 + diphosphate</text>
        <dbReference type="Rhea" id="RHEA:47848"/>
        <dbReference type="ChEBI" id="CHEBI:15378"/>
        <dbReference type="ChEBI" id="CHEBI:16526"/>
        <dbReference type="ChEBI" id="CHEBI:33019"/>
        <dbReference type="ChEBI" id="CHEBI:37575"/>
        <dbReference type="ChEBI" id="CHEBI:57841"/>
        <dbReference type="ChEBI" id="CHEBI:62890"/>
        <dbReference type="EC" id="2.5.1.3"/>
    </reaction>
</comment>
<dbReference type="GO" id="GO:0009229">
    <property type="term" value="P:thiamine diphosphate biosynthetic process"/>
    <property type="evidence" value="ECO:0007669"/>
    <property type="project" value="UniProtKB-UniRule"/>
</dbReference>
<keyword evidence="14" id="KW-1185">Reference proteome</keyword>
<keyword evidence="5 9" id="KW-0784">Thiamine biosynthesis</keyword>
<evidence type="ECO:0000256" key="4">
    <source>
        <dbReference type="ARBA" id="ARBA00022842"/>
    </source>
</evidence>
<evidence type="ECO:0000259" key="12">
    <source>
        <dbReference type="Pfam" id="PF02581"/>
    </source>
</evidence>
<evidence type="ECO:0000256" key="6">
    <source>
        <dbReference type="ARBA" id="ARBA00047334"/>
    </source>
</evidence>
<comment type="similarity">
    <text evidence="9 10">Belongs to the thiamine-phosphate synthase family.</text>
</comment>
<dbReference type="PANTHER" id="PTHR20857">
    <property type="entry name" value="THIAMINE-PHOSPHATE PYROPHOSPHORYLASE"/>
    <property type="match status" value="1"/>
</dbReference>
<evidence type="ECO:0000313" key="14">
    <source>
        <dbReference type="Proteomes" id="UP000612893"/>
    </source>
</evidence>
<dbReference type="GO" id="GO:0009228">
    <property type="term" value="P:thiamine biosynthetic process"/>
    <property type="evidence" value="ECO:0007669"/>
    <property type="project" value="UniProtKB-KW"/>
</dbReference>
<keyword evidence="2 9" id="KW-0808">Transferase</keyword>
<dbReference type="GO" id="GO:0004789">
    <property type="term" value="F:thiamine-phosphate diphosphorylase activity"/>
    <property type="evidence" value="ECO:0007669"/>
    <property type="project" value="UniProtKB-UniRule"/>
</dbReference>
<comment type="catalytic activity">
    <reaction evidence="8 9 10">
        <text>2-[(2R,5Z)-2-carboxy-4-methylthiazol-5(2H)-ylidene]ethyl phosphate + 4-amino-2-methyl-5-(diphosphooxymethyl)pyrimidine + 2 H(+) = thiamine phosphate + CO2 + diphosphate</text>
        <dbReference type="Rhea" id="RHEA:47844"/>
        <dbReference type="ChEBI" id="CHEBI:15378"/>
        <dbReference type="ChEBI" id="CHEBI:16526"/>
        <dbReference type="ChEBI" id="CHEBI:33019"/>
        <dbReference type="ChEBI" id="CHEBI:37575"/>
        <dbReference type="ChEBI" id="CHEBI:57841"/>
        <dbReference type="ChEBI" id="CHEBI:62899"/>
        <dbReference type="EC" id="2.5.1.3"/>
    </reaction>
</comment>
<dbReference type="EC" id="2.5.1.3" evidence="9"/>
<evidence type="ECO:0000256" key="7">
    <source>
        <dbReference type="ARBA" id="ARBA00047851"/>
    </source>
</evidence>
<dbReference type="InterPro" id="IPR036206">
    <property type="entry name" value="ThiamineP_synth_sf"/>
</dbReference>
<dbReference type="Pfam" id="PF02581">
    <property type="entry name" value="TMP-TENI"/>
    <property type="match status" value="1"/>
</dbReference>
<gene>
    <name evidence="9 13" type="primary">thiE</name>
    <name evidence="13" type="ORF">JF922_12335</name>
</gene>
<evidence type="ECO:0000256" key="9">
    <source>
        <dbReference type="HAMAP-Rule" id="MF_00097"/>
    </source>
</evidence>
<dbReference type="EMBL" id="JAEKNR010000132">
    <property type="protein sequence ID" value="MBJ7598854.1"/>
    <property type="molecule type" value="Genomic_DNA"/>
</dbReference>
<feature type="binding site" evidence="9">
    <location>
        <position position="143"/>
    </location>
    <ligand>
        <name>4-amino-2-methyl-5-(diphosphooxymethyl)pyrimidine</name>
        <dbReference type="ChEBI" id="CHEBI:57841"/>
    </ligand>
</feature>
<name>A0A934K2R5_9BACT</name>
<protein>
    <recommendedName>
        <fullName evidence="9">Thiamine-phosphate synthase</fullName>
        <shortName evidence="9">TP synthase</shortName>
        <shortName evidence="9">TPS</shortName>
        <ecNumber evidence="9">2.5.1.3</ecNumber>
    </recommendedName>
    <alternativeName>
        <fullName evidence="9">Thiamine-phosphate pyrophosphorylase</fullName>
        <shortName evidence="9">TMP pyrophosphorylase</shortName>
        <shortName evidence="9">TMP-PPase</shortName>
    </alternativeName>
</protein>
<evidence type="ECO:0000256" key="5">
    <source>
        <dbReference type="ARBA" id="ARBA00022977"/>
    </source>
</evidence>
<comment type="caution">
    <text evidence="9">Lacks conserved residue(s) required for the propagation of feature annotation.</text>
</comment>
<dbReference type="CDD" id="cd00564">
    <property type="entry name" value="TMP_TenI"/>
    <property type="match status" value="1"/>
</dbReference>
<evidence type="ECO:0000256" key="3">
    <source>
        <dbReference type="ARBA" id="ARBA00022723"/>
    </source>
</evidence>
<feature type="domain" description="Thiamine phosphate synthase/TenI" evidence="12">
    <location>
        <begin position="15"/>
        <end position="192"/>
    </location>
</feature>
<comment type="caution">
    <text evidence="13">The sequence shown here is derived from an EMBL/GenBank/DDBJ whole genome shotgun (WGS) entry which is preliminary data.</text>
</comment>
<feature type="binding site" evidence="9">
    <location>
        <position position="75"/>
    </location>
    <ligand>
        <name>4-amino-2-methyl-5-(diphosphooxymethyl)pyrimidine</name>
        <dbReference type="ChEBI" id="CHEBI:57841"/>
    </ligand>
</feature>
<accession>A0A934K2R5</accession>
<dbReference type="RefSeq" id="WP_338202096.1">
    <property type="nucleotide sequence ID" value="NZ_JAEKNR010000132.1"/>
</dbReference>
<comment type="function">
    <text evidence="9">Condenses 4-methyl-5-(beta-hydroxyethyl)thiazole monophosphate (THZ-P) and 2-methyl-4-amino-5-hydroxymethyl pyrimidine pyrophosphate (HMP-PP) to form thiamine monophosphate (TMP).</text>
</comment>